<dbReference type="InterPro" id="IPR006626">
    <property type="entry name" value="PbH1"/>
</dbReference>
<dbReference type="InterPro" id="IPR051550">
    <property type="entry name" value="SCF-Subunits/Alg-Epimerases"/>
</dbReference>
<dbReference type="Pfam" id="PF13229">
    <property type="entry name" value="Beta_helix"/>
    <property type="match status" value="2"/>
</dbReference>
<dbReference type="Gene3D" id="1.20.1280.50">
    <property type="match status" value="1"/>
</dbReference>
<evidence type="ECO:0000256" key="1">
    <source>
        <dbReference type="ARBA" id="ARBA00004906"/>
    </source>
</evidence>
<evidence type="ECO:0000313" key="6">
    <source>
        <dbReference type="EMBL" id="RMX48099.1"/>
    </source>
</evidence>
<dbReference type="SMART" id="SM00722">
    <property type="entry name" value="CASH"/>
    <property type="match status" value="3"/>
</dbReference>
<feature type="domain" description="F-box" evidence="5">
    <location>
        <begin position="2"/>
        <end position="50"/>
    </location>
</feature>
<name>A0A3M6U3G5_POCDA</name>
<dbReference type="AlphaFoldDB" id="A0A3M6U3G5"/>
<reference evidence="6 7" key="1">
    <citation type="journal article" date="2018" name="Sci. Rep.">
        <title>Comparative analysis of the Pocillopora damicornis genome highlights role of immune system in coral evolution.</title>
        <authorList>
            <person name="Cunning R."/>
            <person name="Bay R.A."/>
            <person name="Gillette P."/>
            <person name="Baker A.C."/>
            <person name="Traylor-Knowles N."/>
        </authorList>
    </citation>
    <scope>NUCLEOTIDE SEQUENCE [LARGE SCALE GENOMIC DNA]</scope>
    <source>
        <strain evidence="6">RSMAS</strain>
        <tissue evidence="6">Whole animal</tissue>
    </source>
</reference>
<dbReference type="PROSITE" id="PS50181">
    <property type="entry name" value="FBOX"/>
    <property type="match status" value="1"/>
</dbReference>
<dbReference type="EMBL" id="RCHS01002311">
    <property type="protein sequence ID" value="RMX48099.1"/>
    <property type="molecule type" value="Genomic_DNA"/>
</dbReference>
<dbReference type="Gene3D" id="2.160.20.10">
    <property type="entry name" value="Single-stranded right-handed beta-helix, Pectin lyase-like"/>
    <property type="match status" value="3"/>
</dbReference>
<evidence type="ECO:0000256" key="4">
    <source>
        <dbReference type="SAM" id="MobiDB-lite"/>
    </source>
</evidence>
<keyword evidence="2" id="KW-0677">Repeat</keyword>
<dbReference type="GO" id="GO:0006511">
    <property type="term" value="P:ubiquitin-dependent protein catabolic process"/>
    <property type="evidence" value="ECO:0007669"/>
    <property type="project" value="TreeGrafter"/>
</dbReference>
<comment type="caution">
    <text evidence="6">The sequence shown here is derived from an EMBL/GenBank/DDBJ whole genome shotgun (WGS) entry which is preliminary data.</text>
</comment>
<dbReference type="InterPro" id="IPR006633">
    <property type="entry name" value="Carb-bd_sugar_hydrolysis-dom"/>
</dbReference>
<proteinExistence type="predicted"/>
<dbReference type="NCBIfam" id="TIGR03804">
    <property type="entry name" value="para_beta_helix"/>
    <property type="match status" value="1"/>
</dbReference>
<dbReference type="SMART" id="SM00256">
    <property type="entry name" value="FBOX"/>
    <property type="match status" value="1"/>
</dbReference>
<dbReference type="PANTHER" id="PTHR22990:SF15">
    <property type="entry name" value="F-BOX ONLY PROTEIN 10"/>
    <property type="match status" value="1"/>
</dbReference>
<dbReference type="SUPFAM" id="SSF81383">
    <property type="entry name" value="F-box domain"/>
    <property type="match status" value="1"/>
</dbReference>
<dbReference type="SMART" id="SM00710">
    <property type="entry name" value="PbH1"/>
    <property type="match status" value="17"/>
</dbReference>
<evidence type="ECO:0000313" key="7">
    <source>
        <dbReference type="Proteomes" id="UP000275408"/>
    </source>
</evidence>
<dbReference type="OrthoDB" id="427974at2759"/>
<protein>
    <recommendedName>
        <fullName evidence="5">F-box domain-containing protein</fullName>
    </recommendedName>
</protein>
<dbReference type="Pfam" id="PF00646">
    <property type="entry name" value="F-box"/>
    <property type="match status" value="1"/>
</dbReference>
<organism evidence="6 7">
    <name type="scientific">Pocillopora damicornis</name>
    <name type="common">Cauliflower coral</name>
    <name type="synonym">Millepora damicornis</name>
    <dbReference type="NCBI Taxonomy" id="46731"/>
    <lineage>
        <taxon>Eukaryota</taxon>
        <taxon>Metazoa</taxon>
        <taxon>Cnidaria</taxon>
        <taxon>Anthozoa</taxon>
        <taxon>Hexacorallia</taxon>
        <taxon>Scleractinia</taxon>
        <taxon>Astrocoeniina</taxon>
        <taxon>Pocilloporidae</taxon>
        <taxon>Pocillopora</taxon>
    </lineage>
</organism>
<accession>A0A3M6U3G5</accession>
<evidence type="ECO:0000256" key="3">
    <source>
        <dbReference type="ARBA" id="ARBA00022786"/>
    </source>
</evidence>
<dbReference type="PANTHER" id="PTHR22990">
    <property type="entry name" value="F-BOX ONLY PROTEIN"/>
    <property type="match status" value="1"/>
</dbReference>
<dbReference type="SUPFAM" id="SSF51126">
    <property type="entry name" value="Pectin lyase-like"/>
    <property type="match status" value="4"/>
</dbReference>
<dbReference type="InterPro" id="IPR036047">
    <property type="entry name" value="F-box-like_dom_sf"/>
</dbReference>
<dbReference type="GO" id="GO:0042981">
    <property type="term" value="P:regulation of apoptotic process"/>
    <property type="evidence" value="ECO:0007669"/>
    <property type="project" value="TreeGrafter"/>
</dbReference>
<keyword evidence="7" id="KW-1185">Reference proteome</keyword>
<dbReference type="InterPro" id="IPR001810">
    <property type="entry name" value="F-box_dom"/>
</dbReference>
<dbReference type="InterPro" id="IPR011050">
    <property type="entry name" value="Pectin_lyase_fold/virulence"/>
</dbReference>
<evidence type="ECO:0000256" key="2">
    <source>
        <dbReference type="ARBA" id="ARBA00022737"/>
    </source>
</evidence>
<feature type="region of interest" description="Disordered" evidence="4">
    <location>
        <begin position="912"/>
        <end position="944"/>
    </location>
</feature>
<dbReference type="InterPro" id="IPR039448">
    <property type="entry name" value="Beta_helix"/>
</dbReference>
<sequence length="969" mass="107082">MPEKEVLLPLELWRVVLKHLSVQDLCRCSQVCQEWRELVKSLDSTRWKELFLASKRWKHPNWPNYTQKEPSSWKDTYKTHYMASKQWVNRSVEVRCAPCLYLFRRRLERRRVLRVGRGREFLTIKSAIAAAAPFDCLLLNAGVYDEQHVLSVKFPIEICGEGQLGDVHLQIPIEQQASTTRIQNIILQPGVQRSQNPLPVILKVGTGHVQLDNCVLEHGQVQVSSPGSIVIRYCTFNNAFVTLRSVGYSRIENCKFSTEETSAVIIEGLPPISRPRPISRPVDDWMVSNGIDSLGLEDLYDLSVVDGEVGARSGLKAIPDKGLQPLNSKCPPVVTKRIDSQSKGFNSSQLTALTGDTCQSRNPQSVGCDSCPRRYYLDTQCRDIVRSIHGCIIRNNCFCVGKGAVLVRRRGHAWIEGNEIGRLSHGVRCLTGAKVIILNNRIHNCGTSGIFFRERSTGLVAGNHIYGNKEAGADIRSGSDPILQHNHIHSGKRSGVVILDRGKGVIRDNDIYDNKEAGVYILYRGNPIVKHNRIWAGRAAGVAVTEEGRGHILYNDICGMEWGGVDIRNGGNPVVTNNWIRDGHADGIVIGEGGKGVIMDNDIRGNSGCGVWILTVSKPLIYGNRIVDCGDSGVALVSNSDLHHDNQQLSSQFAQSEQEYVSQFEGWSISSHDIFSQDLLKDNIVFQEQQVQPLFFDEDLSSTSNFEDHEQSIDMNGPRPDKNFACVDNNTIFDNAGHGIHFSGSEGLLIRGNNVYNNEGCGISIAKPAEITIQDNSVCRNNSSGVCIEIGCAANVSGNGIYGNRKHGIIVSGKGLIKENDVFCNAMSGVELRGPGDPYITRNRIQSTDNYGVNILENARGYVDSNDIYQCTSPGIYQHPDSTVLVINNRIIPVNNGRQVCVFNQDTNECSHNPEGLELDSPPRPLLPNKENKFPRPPVSRLSMSSSGNGHIVAGMASCHGRSRFCVIS</sequence>
<comment type="pathway">
    <text evidence="1">Protein modification; protein ubiquitination.</text>
</comment>
<dbReference type="InterPro" id="IPR022441">
    <property type="entry name" value="Para_beta_helix_rpt-2"/>
</dbReference>
<dbReference type="InterPro" id="IPR012334">
    <property type="entry name" value="Pectin_lyas_fold"/>
</dbReference>
<dbReference type="Proteomes" id="UP000275408">
    <property type="component" value="Unassembled WGS sequence"/>
</dbReference>
<dbReference type="STRING" id="46731.A0A3M6U3G5"/>
<gene>
    <name evidence="6" type="ORF">pdam_00002680</name>
</gene>
<evidence type="ECO:0000259" key="5">
    <source>
        <dbReference type="PROSITE" id="PS50181"/>
    </source>
</evidence>
<keyword evidence="3" id="KW-0833">Ubl conjugation pathway</keyword>
<dbReference type="CDD" id="cd22090">
    <property type="entry name" value="F-box_FBXO10"/>
    <property type="match status" value="1"/>
</dbReference>